<keyword evidence="2" id="KW-0472">Membrane</keyword>
<evidence type="ECO:0000313" key="5">
    <source>
        <dbReference type="Proteomes" id="UP000298390"/>
    </source>
</evidence>
<reference evidence="4 5" key="1">
    <citation type="submission" date="2019-01" db="EMBL/GenBank/DDBJ databases">
        <title>Genome sequencing of the rare red list fungi Fomitopsis rosea.</title>
        <authorList>
            <person name="Buettner E."/>
            <person name="Kellner H."/>
        </authorList>
    </citation>
    <scope>NUCLEOTIDE SEQUENCE [LARGE SCALE GENOMIC DNA]</scope>
    <source>
        <strain evidence="4 5">DSM 105464</strain>
    </source>
</reference>
<dbReference type="Pfam" id="PF10337">
    <property type="entry name" value="ArAE_2_N"/>
    <property type="match status" value="1"/>
</dbReference>
<protein>
    <recommendedName>
        <fullName evidence="3">Putative ER transporter 6TM N-terminal domain-containing protein</fullName>
    </recommendedName>
</protein>
<feature type="region of interest" description="Disordered" evidence="1">
    <location>
        <begin position="1"/>
        <end position="31"/>
    </location>
</feature>
<keyword evidence="2" id="KW-1133">Transmembrane helix</keyword>
<evidence type="ECO:0000256" key="2">
    <source>
        <dbReference type="SAM" id="Phobius"/>
    </source>
</evidence>
<organism evidence="4 5">
    <name type="scientific">Rhodofomes roseus</name>
    <dbReference type="NCBI Taxonomy" id="34475"/>
    <lineage>
        <taxon>Eukaryota</taxon>
        <taxon>Fungi</taxon>
        <taxon>Dikarya</taxon>
        <taxon>Basidiomycota</taxon>
        <taxon>Agaricomycotina</taxon>
        <taxon>Agaricomycetes</taxon>
        <taxon>Polyporales</taxon>
        <taxon>Rhodofomes</taxon>
    </lineage>
</organism>
<dbReference type="EMBL" id="SEKV01001253">
    <property type="protein sequence ID" value="TFY51197.1"/>
    <property type="molecule type" value="Genomic_DNA"/>
</dbReference>
<dbReference type="AlphaFoldDB" id="A0A4Y9XPA8"/>
<feature type="transmembrane region" description="Helical" evidence="2">
    <location>
        <begin position="152"/>
        <end position="177"/>
    </location>
</feature>
<feature type="compositionally biased region" description="Polar residues" evidence="1">
    <location>
        <begin position="20"/>
        <end position="31"/>
    </location>
</feature>
<proteinExistence type="predicted"/>
<sequence>MPRISAMSASRPSWGPGVSQGRSSPSDTEQRPTGQAKFLLVVSALFDPPADPFISVLQRELIFALFMTIGWAWSAFGIFFAHLARHHTDYNVTLTEVLSGQYIETGPTVICAAKKGPGPYAFPSVFGTITIDISFVTAVLFPYPYYTIGKVVVLPLVLHASLCILASATIFASTIIAQYASALARSLELVLESAIREHRSIFKLSPSGSDFSATAKKISRLVTRAGGGLGLAAAAPRLVKSDIAFGRFAPSDVGRVQEFGRGLFVRANGLDIFPLIDLTRERFPVTPLPSNPSPPAMTPVSSRRQSSHPGTTAIGRASVVIEMVRRTMTLTLHTALTWAALDRRNYIARGEQGEATLEMYMEMYKSWTCTRTCTSSCVGHVQVQRLYK</sequence>
<accession>A0A4Y9XPA8</accession>
<feature type="transmembrane region" description="Helical" evidence="2">
    <location>
        <begin position="124"/>
        <end position="146"/>
    </location>
</feature>
<dbReference type="Proteomes" id="UP000298390">
    <property type="component" value="Unassembled WGS sequence"/>
</dbReference>
<feature type="domain" description="Putative ER transporter 6TM N-terminal" evidence="3">
    <location>
        <begin position="33"/>
        <end position="270"/>
    </location>
</feature>
<name>A0A4Y9XPA8_9APHY</name>
<evidence type="ECO:0000256" key="1">
    <source>
        <dbReference type="SAM" id="MobiDB-lite"/>
    </source>
</evidence>
<feature type="compositionally biased region" description="Polar residues" evidence="1">
    <location>
        <begin position="301"/>
        <end position="310"/>
    </location>
</feature>
<dbReference type="InterPro" id="IPR018823">
    <property type="entry name" value="ArAE_2_N"/>
</dbReference>
<feature type="transmembrane region" description="Helical" evidence="2">
    <location>
        <begin position="61"/>
        <end position="81"/>
    </location>
</feature>
<dbReference type="PANTHER" id="PTHR37994">
    <property type="entry name" value="ARAE_2_N DOMAIN-CONTAINING PROTEIN-RELATED"/>
    <property type="match status" value="1"/>
</dbReference>
<evidence type="ECO:0000259" key="3">
    <source>
        <dbReference type="Pfam" id="PF10337"/>
    </source>
</evidence>
<feature type="region of interest" description="Disordered" evidence="1">
    <location>
        <begin position="286"/>
        <end position="311"/>
    </location>
</feature>
<keyword evidence="2" id="KW-0812">Transmembrane</keyword>
<dbReference type="STRING" id="34475.A0A4Y9XPA8"/>
<evidence type="ECO:0000313" key="4">
    <source>
        <dbReference type="EMBL" id="TFY51197.1"/>
    </source>
</evidence>
<comment type="caution">
    <text evidence="4">The sequence shown here is derived from an EMBL/GenBank/DDBJ whole genome shotgun (WGS) entry which is preliminary data.</text>
</comment>
<feature type="compositionally biased region" description="Pro residues" evidence="1">
    <location>
        <begin position="286"/>
        <end position="297"/>
    </location>
</feature>
<dbReference type="PANTHER" id="PTHR37994:SF1">
    <property type="entry name" value="ER TRANSPORTER 6TM N-TERMINAL DOMAIN-CONTAINING PROTEIN"/>
    <property type="match status" value="1"/>
</dbReference>
<gene>
    <name evidence="4" type="ORF">EVJ58_g10693</name>
</gene>